<gene>
    <name evidence="6" type="ORF">M1B72_07150</name>
</gene>
<dbReference type="EMBL" id="CP096574">
    <property type="protein sequence ID" value="UPU37474.1"/>
    <property type="molecule type" value="Genomic_DNA"/>
</dbReference>
<evidence type="ECO:0000256" key="2">
    <source>
        <dbReference type="ARBA" id="ARBA00023125"/>
    </source>
</evidence>
<proteinExistence type="inferred from homology"/>
<evidence type="ECO:0000313" key="6">
    <source>
        <dbReference type="EMBL" id="UPU37474.1"/>
    </source>
</evidence>
<dbReference type="InterPro" id="IPR013762">
    <property type="entry name" value="Integrase-like_cat_sf"/>
</dbReference>
<evidence type="ECO:0000313" key="7">
    <source>
        <dbReference type="Proteomes" id="UP000831485"/>
    </source>
</evidence>
<keyword evidence="7" id="KW-1185">Reference proteome</keyword>
<reference evidence="6" key="1">
    <citation type="submission" date="2022-04" db="EMBL/GenBank/DDBJ databases">
        <authorList>
            <person name="Liu G."/>
        </authorList>
    </citation>
    <scope>NUCLEOTIDE SEQUENCE</scope>
    <source>
        <strain evidence="6">RG22</strain>
    </source>
</reference>
<dbReference type="Pfam" id="PF00589">
    <property type="entry name" value="Phage_integrase"/>
    <property type="match status" value="1"/>
</dbReference>
<dbReference type="PROSITE" id="PS51898">
    <property type="entry name" value="TYR_RECOMBINASE"/>
    <property type="match status" value="1"/>
</dbReference>
<name>A0ABY4LI92_9BACT</name>
<keyword evidence="3" id="KW-0233">DNA recombination</keyword>
<dbReference type="PANTHER" id="PTHR30349">
    <property type="entry name" value="PHAGE INTEGRASE-RELATED"/>
    <property type="match status" value="1"/>
</dbReference>
<dbReference type="Proteomes" id="UP000831485">
    <property type="component" value="Chromosome"/>
</dbReference>
<feature type="domain" description="Tyr recombinase" evidence="5">
    <location>
        <begin position="236"/>
        <end position="416"/>
    </location>
</feature>
<dbReference type="InterPro" id="IPR011010">
    <property type="entry name" value="DNA_brk_join_enz"/>
</dbReference>
<dbReference type="InterPro" id="IPR050090">
    <property type="entry name" value="Tyrosine_recombinase_XerCD"/>
</dbReference>
<dbReference type="Pfam" id="PF12167">
    <property type="entry name" value="Arm-DNA-bind_2"/>
    <property type="match status" value="1"/>
</dbReference>
<keyword evidence="2" id="KW-0238">DNA-binding</keyword>
<accession>A0ABY4LI92</accession>
<evidence type="ECO:0000256" key="3">
    <source>
        <dbReference type="ARBA" id="ARBA00023172"/>
    </source>
</evidence>
<protein>
    <submittedName>
        <fullName evidence="6">Tyrosine-type recombinase/integrase</fullName>
    </submittedName>
</protein>
<evidence type="ECO:0000256" key="4">
    <source>
        <dbReference type="SAM" id="MobiDB-lite"/>
    </source>
</evidence>
<evidence type="ECO:0000256" key="1">
    <source>
        <dbReference type="ARBA" id="ARBA00008857"/>
    </source>
</evidence>
<dbReference type="SUPFAM" id="SSF56349">
    <property type="entry name" value="DNA breaking-rejoining enzymes"/>
    <property type="match status" value="1"/>
</dbReference>
<dbReference type="InterPro" id="IPR022000">
    <property type="entry name" value="Min27-like_integrase_DNA_bind"/>
</dbReference>
<dbReference type="Gene3D" id="1.10.150.130">
    <property type="match status" value="1"/>
</dbReference>
<dbReference type="RefSeq" id="WP_248647063.1">
    <property type="nucleotide sequence ID" value="NZ_CP096574.1"/>
</dbReference>
<comment type="similarity">
    <text evidence="1">Belongs to the 'phage' integrase family.</text>
</comment>
<organism evidence="6 7">
    <name type="scientific">Geomonas paludis</name>
    <dbReference type="NCBI Taxonomy" id="2740185"/>
    <lineage>
        <taxon>Bacteria</taxon>
        <taxon>Pseudomonadati</taxon>
        <taxon>Thermodesulfobacteriota</taxon>
        <taxon>Desulfuromonadia</taxon>
        <taxon>Geobacterales</taxon>
        <taxon>Geobacteraceae</taxon>
        <taxon>Geomonas</taxon>
    </lineage>
</organism>
<feature type="region of interest" description="Disordered" evidence="4">
    <location>
        <begin position="428"/>
        <end position="448"/>
    </location>
</feature>
<dbReference type="InterPro" id="IPR010998">
    <property type="entry name" value="Integrase_recombinase_N"/>
</dbReference>
<dbReference type="InterPro" id="IPR002104">
    <property type="entry name" value="Integrase_catalytic"/>
</dbReference>
<sequence>MPRQAVKRFSRQVISRSGTMSGNVVTKGGSPYLYLDFTRAGIRTEISTKLLDNDANRERAITVLAATLAQIEAGEFQFAWTFPYASRRLLELHSRLENAPFMVDSERMTFADYVGRSGGAKGSWRARIVAKYPRLSRRVDYNSAIDSRLLPFFGGLTFHQITGVKVEEFILSLVHLKGSKQGQTLSGSRIRNLLTVLDVILASARSEHHLDIPDPIEYIRQAQKKRRQIIPPRKKHPPQVFRFQTWQKLVAAMPAFFRPIAELFLLTGMIASEVAGLRKADIDDHYIRVRNKVAREEKEDLKNDFRIRDIPITAALRRVLNILMDRSDCKYVVTMPDGGRYSHTRFYGVWCSAFNDTGVSYFRPYAMRHTFAAWAMSLGLDINKLEHLMGHGSKQMLFEIYGKYVQGLEDDKNSILGFMGTDFLQREPQGKPGSYQSERAGLEQHLPEQEKDYPFRGVTFAQFSNSFRHPGSDFSPRWQ</sequence>
<dbReference type="PANTHER" id="PTHR30349:SF64">
    <property type="entry name" value="PROPHAGE INTEGRASE INTD-RELATED"/>
    <property type="match status" value="1"/>
</dbReference>
<dbReference type="Gene3D" id="1.10.443.10">
    <property type="entry name" value="Intergrase catalytic core"/>
    <property type="match status" value="1"/>
</dbReference>
<evidence type="ECO:0000259" key="5">
    <source>
        <dbReference type="PROSITE" id="PS51898"/>
    </source>
</evidence>